<feature type="transmembrane region" description="Helical" evidence="1">
    <location>
        <begin position="471"/>
        <end position="494"/>
    </location>
</feature>
<feature type="transmembrane region" description="Helical" evidence="1">
    <location>
        <begin position="540"/>
        <end position="559"/>
    </location>
</feature>
<feature type="transmembrane region" description="Helical" evidence="1">
    <location>
        <begin position="676"/>
        <end position="694"/>
    </location>
</feature>
<feature type="transmembrane region" description="Helical" evidence="1">
    <location>
        <begin position="641"/>
        <end position="664"/>
    </location>
</feature>
<keyword evidence="1" id="KW-0812">Transmembrane</keyword>
<comment type="caution">
    <text evidence="2">The sequence shown here is derived from an EMBL/GenBank/DDBJ whole genome shotgun (WGS) entry which is preliminary data.</text>
</comment>
<feature type="transmembrane region" description="Helical" evidence="1">
    <location>
        <begin position="22"/>
        <end position="49"/>
    </location>
</feature>
<evidence type="ECO:0000313" key="2">
    <source>
        <dbReference type="EMBL" id="KAJ7207989.1"/>
    </source>
</evidence>
<gene>
    <name evidence="2" type="ORF">GGX14DRAFT_634694</name>
</gene>
<feature type="transmembrane region" description="Helical" evidence="1">
    <location>
        <begin position="599"/>
        <end position="616"/>
    </location>
</feature>
<reference evidence="2" key="1">
    <citation type="submission" date="2023-03" db="EMBL/GenBank/DDBJ databases">
        <title>Massive genome expansion in bonnet fungi (Mycena s.s.) driven by repeated elements and novel gene families across ecological guilds.</title>
        <authorList>
            <consortium name="Lawrence Berkeley National Laboratory"/>
            <person name="Harder C.B."/>
            <person name="Miyauchi S."/>
            <person name="Viragh M."/>
            <person name="Kuo A."/>
            <person name="Thoen E."/>
            <person name="Andreopoulos B."/>
            <person name="Lu D."/>
            <person name="Skrede I."/>
            <person name="Drula E."/>
            <person name="Henrissat B."/>
            <person name="Morin E."/>
            <person name="Kohler A."/>
            <person name="Barry K."/>
            <person name="LaButti K."/>
            <person name="Morin E."/>
            <person name="Salamov A."/>
            <person name="Lipzen A."/>
            <person name="Mereny Z."/>
            <person name="Hegedus B."/>
            <person name="Baldrian P."/>
            <person name="Stursova M."/>
            <person name="Weitz H."/>
            <person name="Taylor A."/>
            <person name="Grigoriev I.V."/>
            <person name="Nagy L.G."/>
            <person name="Martin F."/>
            <person name="Kauserud H."/>
        </authorList>
    </citation>
    <scope>NUCLEOTIDE SEQUENCE</scope>
    <source>
        <strain evidence="2">9144</strain>
    </source>
</reference>
<accession>A0AAD6VF72</accession>
<name>A0AAD6VF72_9AGAR</name>
<feature type="transmembrane region" description="Helical" evidence="1">
    <location>
        <begin position="501"/>
        <end position="520"/>
    </location>
</feature>
<keyword evidence="1" id="KW-0472">Membrane</keyword>
<proteinExistence type="predicted"/>
<dbReference type="Proteomes" id="UP001219525">
    <property type="component" value="Unassembled WGS sequence"/>
</dbReference>
<sequence>MEKPSPLSPGAPARKRSSLTKFCLWIGLILAALFVGRIIIGIGQSLFFFTTFSPSHVYQNQTLAEVKNRAAVVRPLVDEKQIFDIAVSIWTPSVEARTTGMRTGNMLDVADTPLYSDIVFRGLRLSDKHKQATLEYQLPIPVFRRLVLKDSDLRASFVVIPTSPSLVDHVKNFSTWYPETMETLPVRSWPFPLGSPDKGPQSVADKALDSFGISTSLLEFHELRTNCAKTRDSGAIEKTATSQDDYDEDWSDDDVEREFDETADELLRGIRMSDIAKHLDHAVKRHPFVVTRTQIRIVDEDHIFNRNAYNKEHNKLKTTSCGQGQNAIPDYHLCDRTYWKNGHWETRLKLQTADEDTGALRTEWAYAPYIGSASFSAGPKDIVPIPVTRVNCTDTENTSLNDPDFITVKWQLSFTGRSPAKFYSTELFSRPERVKHHSSEYKKAEAHDKAELWNGLYGHRFYEDAHPRRRIFIYALFNVLNFLQGVLDLGYWYTRTSTASISVSGAVLQAFSMVLSASAYIANKAEEDNLHVSLSQWAQWLWLIVMTLATSFSLPLFMLKTVTRLEVSQNNSSWFPTVRQVGPTHKERQSRRLDSRTSWLLKAAVCFSLVAIYYLFSPDEYHVLPPLIPPRSPEDHPTNSVARISALLSFPLAFTGNLSQLLLNHRARTFAGSYKLAVSLRFVSAMLALVLYSPALVGRFDARPGFSVPGAVDLFVLAATMWQAAIFPKVVQNAEDEDTE</sequence>
<dbReference type="EMBL" id="JARJCW010000035">
    <property type="protein sequence ID" value="KAJ7207989.1"/>
    <property type="molecule type" value="Genomic_DNA"/>
</dbReference>
<dbReference type="AlphaFoldDB" id="A0AAD6VF72"/>
<keyword evidence="3" id="KW-1185">Reference proteome</keyword>
<protein>
    <submittedName>
        <fullName evidence="2">Uncharacterized protein</fullName>
    </submittedName>
</protein>
<evidence type="ECO:0000256" key="1">
    <source>
        <dbReference type="SAM" id="Phobius"/>
    </source>
</evidence>
<organism evidence="2 3">
    <name type="scientific">Mycena pura</name>
    <dbReference type="NCBI Taxonomy" id="153505"/>
    <lineage>
        <taxon>Eukaryota</taxon>
        <taxon>Fungi</taxon>
        <taxon>Dikarya</taxon>
        <taxon>Basidiomycota</taxon>
        <taxon>Agaricomycotina</taxon>
        <taxon>Agaricomycetes</taxon>
        <taxon>Agaricomycetidae</taxon>
        <taxon>Agaricales</taxon>
        <taxon>Marasmiineae</taxon>
        <taxon>Mycenaceae</taxon>
        <taxon>Mycena</taxon>
    </lineage>
</organism>
<keyword evidence="1" id="KW-1133">Transmembrane helix</keyword>
<evidence type="ECO:0000313" key="3">
    <source>
        <dbReference type="Proteomes" id="UP001219525"/>
    </source>
</evidence>